<proteinExistence type="predicted"/>
<dbReference type="InterPro" id="IPR013785">
    <property type="entry name" value="Aldolase_TIM"/>
</dbReference>
<evidence type="ECO:0000256" key="3">
    <source>
        <dbReference type="SAM" id="MobiDB-lite"/>
    </source>
</evidence>
<keyword evidence="1" id="KW-0285">Flavoprotein</keyword>
<dbReference type="Pfam" id="PF00724">
    <property type="entry name" value="Oxidored_FMN"/>
    <property type="match status" value="1"/>
</dbReference>
<feature type="domain" description="NADH:flavin oxidoreductase/NADH oxidase N-terminal" evidence="4">
    <location>
        <begin position="8"/>
        <end position="349"/>
    </location>
</feature>
<dbReference type="PANTHER" id="PTHR43656:SF2">
    <property type="entry name" value="BINDING OXIDOREDUCTASE, PUTATIVE (AFU_ORTHOLOGUE AFUA_2G08260)-RELATED"/>
    <property type="match status" value="1"/>
</dbReference>
<reference evidence="5" key="1">
    <citation type="journal article" date="2014" name="Front. Microbiol.">
        <title>High frequency of phylogenetically diverse reductive dehalogenase-homologous genes in deep subseafloor sedimentary metagenomes.</title>
        <authorList>
            <person name="Kawai M."/>
            <person name="Futagami T."/>
            <person name="Toyoda A."/>
            <person name="Takaki Y."/>
            <person name="Nishi S."/>
            <person name="Hori S."/>
            <person name="Arai W."/>
            <person name="Tsubouchi T."/>
            <person name="Morono Y."/>
            <person name="Uchiyama I."/>
            <person name="Ito T."/>
            <person name="Fujiyama A."/>
            <person name="Inagaki F."/>
            <person name="Takami H."/>
        </authorList>
    </citation>
    <scope>NUCLEOTIDE SEQUENCE</scope>
    <source>
        <strain evidence="5">Expedition CK06-06</strain>
    </source>
</reference>
<accession>X0SM83</accession>
<dbReference type="GO" id="GO:0016491">
    <property type="term" value="F:oxidoreductase activity"/>
    <property type="evidence" value="ECO:0007669"/>
    <property type="project" value="UniProtKB-KW"/>
</dbReference>
<dbReference type="GO" id="GO:0010181">
    <property type="term" value="F:FMN binding"/>
    <property type="evidence" value="ECO:0007669"/>
    <property type="project" value="InterPro"/>
</dbReference>
<feature type="non-terminal residue" evidence="5">
    <location>
        <position position="363"/>
    </location>
</feature>
<name>X0SM83_9ZZZZ</name>
<sequence length="363" mass="39772">KEKLLSILFEAGNIAGLELKNRLVRSATAERMCDEEGRPEQAMIDLYADLARGGVGLIVTGHAFVHESGKAHSTMTAVHRDDLVPSLRTLSEVVHRESGGKRSGVVMQINHAGRKASEKVTCPERSRRVGRTPVAPSPVSQVKGGPRPHELTEAEIEELVGAFGRAAGRAKEAGFDGVQLHGAHGYLINQFCSPASNWRRDRWGGSSARRLRFLEEVAAAVRDEVGDDYPLLIKLGVQDFVRDGLTLDEGVEIVRHLADWGLDAVEISCGMGTTSARKDILRPEDEAYFLPQARRARELTELPLILVGGMRSLEVMESILEEGTADFISTSRPLIREPDLPNQWQEGRTEPAACISCNNCWPG</sequence>
<dbReference type="CDD" id="cd02803">
    <property type="entry name" value="OYE_like_FMN_family"/>
    <property type="match status" value="1"/>
</dbReference>
<evidence type="ECO:0000259" key="4">
    <source>
        <dbReference type="Pfam" id="PF00724"/>
    </source>
</evidence>
<feature type="region of interest" description="Disordered" evidence="3">
    <location>
        <begin position="124"/>
        <end position="148"/>
    </location>
</feature>
<dbReference type="SUPFAM" id="SSF51395">
    <property type="entry name" value="FMN-linked oxidoreductases"/>
    <property type="match status" value="1"/>
</dbReference>
<dbReference type="AlphaFoldDB" id="X0SM83"/>
<dbReference type="EMBL" id="BARS01008673">
    <property type="protein sequence ID" value="GAF82198.1"/>
    <property type="molecule type" value="Genomic_DNA"/>
</dbReference>
<comment type="caution">
    <text evidence="5">The sequence shown here is derived from an EMBL/GenBank/DDBJ whole genome shotgun (WGS) entry which is preliminary data.</text>
</comment>
<dbReference type="InterPro" id="IPR001155">
    <property type="entry name" value="OxRdtase_FMN_N"/>
</dbReference>
<dbReference type="PANTHER" id="PTHR43656">
    <property type="entry name" value="BINDING OXIDOREDUCTASE, PUTATIVE (AFU_ORTHOLOGUE AFUA_2G08260)-RELATED"/>
    <property type="match status" value="1"/>
</dbReference>
<keyword evidence="2" id="KW-0560">Oxidoreductase</keyword>
<evidence type="ECO:0000313" key="5">
    <source>
        <dbReference type="EMBL" id="GAF82198.1"/>
    </source>
</evidence>
<dbReference type="InterPro" id="IPR051799">
    <property type="entry name" value="NADH_flavin_oxidoreductase"/>
</dbReference>
<dbReference type="Gene3D" id="3.20.20.70">
    <property type="entry name" value="Aldolase class I"/>
    <property type="match status" value="1"/>
</dbReference>
<protein>
    <recommendedName>
        <fullName evidence="4">NADH:flavin oxidoreductase/NADH oxidase N-terminal domain-containing protein</fullName>
    </recommendedName>
</protein>
<evidence type="ECO:0000256" key="1">
    <source>
        <dbReference type="ARBA" id="ARBA00022630"/>
    </source>
</evidence>
<gene>
    <name evidence="5" type="ORF">S01H1_16482</name>
</gene>
<organism evidence="5">
    <name type="scientific">marine sediment metagenome</name>
    <dbReference type="NCBI Taxonomy" id="412755"/>
    <lineage>
        <taxon>unclassified sequences</taxon>
        <taxon>metagenomes</taxon>
        <taxon>ecological metagenomes</taxon>
    </lineage>
</organism>
<evidence type="ECO:0000256" key="2">
    <source>
        <dbReference type="ARBA" id="ARBA00023002"/>
    </source>
</evidence>
<feature type="non-terminal residue" evidence="5">
    <location>
        <position position="1"/>
    </location>
</feature>